<evidence type="ECO:0000313" key="3">
    <source>
        <dbReference type="EMBL" id="KAL2609135.1"/>
    </source>
</evidence>
<dbReference type="InterPro" id="IPR050383">
    <property type="entry name" value="GlyoxalaseI/FosfomycinResist"/>
</dbReference>
<dbReference type="EMBL" id="JBHFFA010000008">
    <property type="protein sequence ID" value="KAL2609135.1"/>
    <property type="molecule type" value="Genomic_DNA"/>
</dbReference>
<feature type="compositionally biased region" description="Basic and acidic residues" evidence="1">
    <location>
        <begin position="118"/>
        <end position="129"/>
    </location>
</feature>
<evidence type="ECO:0000259" key="2">
    <source>
        <dbReference type="PROSITE" id="PS51819"/>
    </source>
</evidence>
<dbReference type="SUPFAM" id="SSF54593">
    <property type="entry name" value="Glyoxalase/Bleomycin resistance protein/Dihydroxybiphenyl dioxygenase"/>
    <property type="match status" value="1"/>
</dbReference>
<dbReference type="PROSITE" id="PS51819">
    <property type="entry name" value="VOC"/>
    <property type="match status" value="1"/>
</dbReference>
<feature type="compositionally biased region" description="Polar residues" evidence="1">
    <location>
        <begin position="265"/>
        <end position="275"/>
    </location>
</feature>
<dbReference type="InterPro" id="IPR029068">
    <property type="entry name" value="Glyas_Bleomycin-R_OHBP_Dase"/>
</dbReference>
<reference evidence="3 4" key="1">
    <citation type="submission" date="2024-09" db="EMBL/GenBank/DDBJ databases">
        <title>Chromosome-scale assembly of Riccia fluitans.</title>
        <authorList>
            <person name="Paukszto L."/>
            <person name="Sawicki J."/>
            <person name="Karawczyk K."/>
            <person name="Piernik-Szablinska J."/>
            <person name="Szczecinska M."/>
            <person name="Mazdziarz M."/>
        </authorList>
    </citation>
    <scope>NUCLEOTIDE SEQUENCE [LARGE SCALE GENOMIC DNA]</scope>
    <source>
        <strain evidence="3">Rf_01</strain>
        <tissue evidence="3">Aerial parts of the thallus</tissue>
    </source>
</reference>
<evidence type="ECO:0000313" key="4">
    <source>
        <dbReference type="Proteomes" id="UP001605036"/>
    </source>
</evidence>
<dbReference type="PANTHER" id="PTHR21366:SF22">
    <property type="entry name" value="VOC DOMAIN-CONTAINING PROTEIN"/>
    <property type="match status" value="1"/>
</dbReference>
<dbReference type="AlphaFoldDB" id="A0ABD1XJP2"/>
<proteinExistence type="predicted"/>
<accession>A0ABD1XJP2</accession>
<feature type="compositionally biased region" description="Basic and acidic residues" evidence="1">
    <location>
        <begin position="251"/>
        <end position="264"/>
    </location>
</feature>
<feature type="region of interest" description="Disordered" evidence="1">
    <location>
        <begin position="65"/>
        <end position="139"/>
    </location>
</feature>
<organism evidence="3 4">
    <name type="scientific">Riccia fluitans</name>
    <dbReference type="NCBI Taxonomy" id="41844"/>
    <lineage>
        <taxon>Eukaryota</taxon>
        <taxon>Viridiplantae</taxon>
        <taxon>Streptophyta</taxon>
        <taxon>Embryophyta</taxon>
        <taxon>Marchantiophyta</taxon>
        <taxon>Marchantiopsida</taxon>
        <taxon>Marchantiidae</taxon>
        <taxon>Marchantiales</taxon>
        <taxon>Ricciaceae</taxon>
        <taxon>Riccia</taxon>
    </lineage>
</organism>
<gene>
    <name evidence="3" type="ORF">R1flu_027708</name>
</gene>
<evidence type="ECO:0000256" key="1">
    <source>
        <dbReference type="SAM" id="MobiDB-lite"/>
    </source>
</evidence>
<dbReference type="Gene3D" id="3.10.180.10">
    <property type="entry name" value="2,3-Dihydroxybiphenyl 1,2-Dioxygenase, domain 1"/>
    <property type="match status" value="1"/>
</dbReference>
<dbReference type="Proteomes" id="UP001605036">
    <property type="component" value="Unassembled WGS sequence"/>
</dbReference>
<feature type="compositionally biased region" description="Polar residues" evidence="1">
    <location>
        <begin position="241"/>
        <end position="250"/>
    </location>
</feature>
<comment type="caution">
    <text evidence="3">The sequence shown here is derived from an EMBL/GenBank/DDBJ whole genome shotgun (WGS) entry which is preliminary data.</text>
</comment>
<dbReference type="PANTHER" id="PTHR21366">
    <property type="entry name" value="GLYOXALASE FAMILY PROTEIN"/>
    <property type="match status" value="1"/>
</dbReference>
<name>A0ABD1XJP2_9MARC</name>
<dbReference type="CDD" id="cd07245">
    <property type="entry name" value="VOC_like"/>
    <property type="match status" value="1"/>
</dbReference>
<feature type="region of interest" description="Disordered" evidence="1">
    <location>
        <begin position="241"/>
        <end position="280"/>
    </location>
</feature>
<dbReference type="Pfam" id="PF00903">
    <property type="entry name" value="Glyoxalase"/>
    <property type="match status" value="1"/>
</dbReference>
<feature type="domain" description="VOC" evidence="2">
    <location>
        <begin position="332"/>
        <end position="447"/>
    </location>
</feature>
<protein>
    <recommendedName>
        <fullName evidence="2">VOC domain-containing protein</fullName>
    </recommendedName>
</protein>
<dbReference type="InterPro" id="IPR004360">
    <property type="entry name" value="Glyas_Fos-R_dOase_dom"/>
</dbReference>
<sequence length="447" mass="48499">MTPCVAMGPDSRMDCRTATSHRFDNIHGRMSSDLDPSFLPGVGLITNVDVLSVYMTAAAEIVAESSTGERASPYIPTAPTEIAPDSTSPTSEVKSQAPPNSKSYASFKEGELVPEPQDSERGLQKETRGGEFQQTAPVTDDLVELSSNSFVVKHFKEFGETGLNSKLEIDQALVPVVNQDKRGAIITEVPDFDNPVISHVTGAAEVAKTEDMKLLAKGIAEILELSTYSDGDEGRFEVIDRQSSMASGDTSSDRQEGRVVEGSELHTQAHSNPGTESLDRIGNVDEAMGYSESPITPAPAAEEKEAALTKSDENSIDALALQTKKHPFQFTGLNHVAFCCESLERSLEFYCGVLGLETNLDRPELPYRGAWLLLGSDGIHIMEVDNPDPVKSRPAHGGWDRHACLNVKNIDQLRVTLEKAGIEYQPSMVPSIFCRDPDGNGLEFIEV</sequence>
<feature type="compositionally biased region" description="Polar residues" evidence="1">
    <location>
        <begin position="85"/>
        <end position="104"/>
    </location>
</feature>
<keyword evidence="4" id="KW-1185">Reference proteome</keyword>
<dbReference type="InterPro" id="IPR037523">
    <property type="entry name" value="VOC_core"/>
</dbReference>